<dbReference type="OrthoDB" id="2564465at2759"/>
<evidence type="ECO:0000313" key="3">
    <source>
        <dbReference type="EMBL" id="KZT25213.1"/>
    </source>
</evidence>
<evidence type="ECO:0000313" key="4">
    <source>
        <dbReference type="Proteomes" id="UP000076761"/>
    </source>
</evidence>
<feature type="compositionally biased region" description="Basic residues" evidence="1">
    <location>
        <begin position="55"/>
        <end position="64"/>
    </location>
</feature>
<feature type="compositionally biased region" description="Acidic residues" evidence="1">
    <location>
        <begin position="262"/>
        <end position="274"/>
    </location>
</feature>
<evidence type="ECO:0000256" key="1">
    <source>
        <dbReference type="SAM" id="MobiDB-lite"/>
    </source>
</evidence>
<feature type="compositionally biased region" description="Polar residues" evidence="1">
    <location>
        <begin position="161"/>
        <end position="170"/>
    </location>
</feature>
<dbReference type="Proteomes" id="UP000076761">
    <property type="component" value="Unassembled WGS sequence"/>
</dbReference>
<feature type="signal peptide" evidence="2">
    <location>
        <begin position="1"/>
        <end position="22"/>
    </location>
</feature>
<gene>
    <name evidence="3" type="ORF">NEOLEDRAFT_1178628</name>
</gene>
<feature type="compositionally biased region" description="Basic and acidic residues" evidence="1">
    <location>
        <begin position="210"/>
        <end position="220"/>
    </location>
</feature>
<feature type="compositionally biased region" description="Basic residues" evidence="1">
    <location>
        <begin position="110"/>
        <end position="121"/>
    </location>
</feature>
<feature type="compositionally biased region" description="Polar residues" evidence="1">
    <location>
        <begin position="349"/>
        <end position="360"/>
    </location>
</feature>
<evidence type="ECO:0000256" key="2">
    <source>
        <dbReference type="SAM" id="SignalP"/>
    </source>
</evidence>
<feature type="compositionally biased region" description="Low complexity" evidence="1">
    <location>
        <begin position="131"/>
        <end position="141"/>
    </location>
</feature>
<keyword evidence="2" id="KW-0732">Signal</keyword>
<reference evidence="3 4" key="1">
    <citation type="journal article" date="2016" name="Mol. Biol. Evol.">
        <title>Comparative Genomics of Early-Diverging Mushroom-Forming Fungi Provides Insights into the Origins of Lignocellulose Decay Capabilities.</title>
        <authorList>
            <person name="Nagy L.G."/>
            <person name="Riley R."/>
            <person name="Tritt A."/>
            <person name="Adam C."/>
            <person name="Daum C."/>
            <person name="Floudas D."/>
            <person name="Sun H."/>
            <person name="Yadav J.S."/>
            <person name="Pangilinan J."/>
            <person name="Larsson K.H."/>
            <person name="Matsuura K."/>
            <person name="Barry K."/>
            <person name="Labutti K."/>
            <person name="Kuo R."/>
            <person name="Ohm R.A."/>
            <person name="Bhattacharya S.S."/>
            <person name="Shirouzu T."/>
            <person name="Yoshinaga Y."/>
            <person name="Martin F.M."/>
            <person name="Grigoriev I.V."/>
            <person name="Hibbett D.S."/>
        </authorList>
    </citation>
    <scope>NUCLEOTIDE SEQUENCE [LARGE SCALE GENOMIC DNA]</scope>
    <source>
        <strain evidence="3 4">HHB14362 ss-1</strain>
    </source>
</reference>
<feature type="compositionally biased region" description="Basic and acidic residues" evidence="1">
    <location>
        <begin position="364"/>
        <end position="373"/>
    </location>
</feature>
<name>A0A165SIM6_9AGAM</name>
<dbReference type="AlphaFoldDB" id="A0A165SIM6"/>
<proteinExistence type="predicted"/>
<keyword evidence="4" id="KW-1185">Reference proteome</keyword>
<feature type="region of interest" description="Disordered" evidence="1">
    <location>
        <begin position="25"/>
        <end position="373"/>
    </location>
</feature>
<dbReference type="EMBL" id="KV425573">
    <property type="protein sequence ID" value="KZT25213.1"/>
    <property type="molecule type" value="Genomic_DNA"/>
</dbReference>
<feature type="compositionally biased region" description="Basic and acidic residues" evidence="1">
    <location>
        <begin position="313"/>
        <end position="329"/>
    </location>
</feature>
<accession>A0A165SIM6</accession>
<organism evidence="3 4">
    <name type="scientific">Neolentinus lepideus HHB14362 ss-1</name>
    <dbReference type="NCBI Taxonomy" id="1314782"/>
    <lineage>
        <taxon>Eukaryota</taxon>
        <taxon>Fungi</taxon>
        <taxon>Dikarya</taxon>
        <taxon>Basidiomycota</taxon>
        <taxon>Agaricomycotina</taxon>
        <taxon>Agaricomycetes</taxon>
        <taxon>Gloeophyllales</taxon>
        <taxon>Gloeophyllaceae</taxon>
        <taxon>Neolentinus</taxon>
    </lineage>
</organism>
<dbReference type="InParanoid" id="A0A165SIM6"/>
<feature type="chain" id="PRO_5007866503" evidence="2">
    <location>
        <begin position="23"/>
        <end position="373"/>
    </location>
</feature>
<protein>
    <submittedName>
        <fullName evidence="3">Uncharacterized protein</fullName>
    </submittedName>
</protein>
<sequence>MGSTSSTVLVAGLVGAAALAYGYTQFSKPHTPQPGGKRHPDTSVEKLAQTAQPSKKSKRNKKEKKGASTLTPEPETKHIVVPFPPVAVSIPGDFDSGAEPLTPTSEPQAKVKKAKKKKAKKVATPVPGNHSDSSAGSGPSSLQPLQQLAAGSKPEILSVDTDGSWTQVSSHSRKQRQETSGDATALSAEHTSDAGLAASSVGERSDEEVENRKTLAEKLLPKPRKTGVEDMTETPDHPGIARVMRVQPPPGEKPAAGFSWGDYEDVDADGEDDGGWGVVKNRSRRKATTGTQSSTPEFKAPESLTKKQRQNAAKREAQKTAKAQAEAERLALLAKHKRELERQRMAEQAASQGKKTSGGMTATVDEKGKLVWE</sequence>